<evidence type="ECO:0000256" key="6">
    <source>
        <dbReference type="ARBA" id="ARBA00022840"/>
    </source>
</evidence>
<evidence type="ECO:0000256" key="4">
    <source>
        <dbReference type="ARBA" id="ARBA00022741"/>
    </source>
</evidence>
<comment type="caution">
    <text evidence="10">The sequence shown here is derived from an EMBL/GenBank/DDBJ whole genome shotgun (WGS) entry which is preliminary data.</text>
</comment>
<proteinExistence type="inferred from homology"/>
<dbReference type="Gene3D" id="3.40.50.10330">
    <property type="entry name" value="Probable inorganic polyphosphate/atp-NAD kinase, domain 1"/>
    <property type="match status" value="1"/>
</dbReference>
<dbReference type="Gene3D" id="2.60.200.40">
    <property type="match status" value="1"/>
</dbReference>
<comment type="cofactor">
    <cofactor evidence="1">
        <name>Mg(2+)</name>
        <dbReference type="ChEBI" id="CHEBI:18420"/>
    </cofactor>
</comment>
<evidence type="ECO:0000313" key="10">
    <source>
        <dbReference type="EMBL" id="HIU01756.1"/>
    </source>
</evidence>
<evidence type="ECO:0000313" key="11">
    <source>
        <dbReference type="Proteomes" id="UP000824164"/>
    </source>
</evidence>
<dbReference type="AlphaFoldDB" id="A0A9D1HEB3"/>
<evidence type="ECO:0000256" key="7">
    <source>
        <dbReference type="ARBA" id="ARBA00023209"/>
    </source>
</evidence>
<dbReference type="PANTHER" id="PTHR12358:SF54">
    <property type="entry name" value="SPHINGOSINE KINASE RELATED PROTEIN"/>
    <property type="match status" value="1"/>
</dbReference>
<feature type="domain" description="DAGKc" evidence="9">
    <location>
        <begin position="1"/>
        <end position="133"/>
    </location>
</feature>
<dbReference type="NCBIfam" id="TIGR00147">
    <property type="entry name" value="YegS/Rv2252/BmrU family lipid kinase"/>
    <property type="match status" value="1"/>
</dbReference>
<evidence type="ECO:0000256" key="1">
    <source>
        <dbReference type="ARBA" id="ARBA00001946"/>
    </source>
</evidence>
<dbReference type="SUPFAM" id="SSF111331">
    <property type="entry name" value="NAD kinase/diacylglycerol kinase-like"/>
    <property type="match status" value="1"/>
</dbReference>
<keyword evidence="7" id="KW-0594">Phospholipid biosynthesis</keyword>
<keyword evidence="7" id="KW-0443">Lipid metabolism</keyword>
<dbReference type="GO" id="GO:0016301">
    <property type="term" value="F:kinase activity"/>
    <property type="evidence" value="ECO:0007669"/>
    <property type="project" value="UniProtKB-KW"/>
</dbReference>
<dbReference type="Pfam" id="PF00781">
    <property type="entry name" value="DAGK_cat"/>
    <property type="match status" value="1"/>
</dbReference>
<accession>A0A9D1HEB3</accession>
<reference evidence="10" key="2">
    <citation type="journal article" date="2021" name="PeerJ">
        <title>Extensive microbial diversity within the chicken gut microbiome revealed by metagenomics and culture.</title>
        <authorList>
            <person name="Gilroy R."/>
            <person name="Ravi A."/>
            <person name="Getino M."/>
            <person name="Pursley I."/>
            <person name="Horton D.L."/>
            <person name="Alikhan N.F."/>
            <person name="Baker D."/>
            <person name="Gharbi K."/>
            <person name="Hall N."/>
            <person name="Watson M."/>
            <person name="Adriaenssens E.M."/>
            <person name="Foster-Nyarko E."/>
            <person name="Jarju S."/>
            <person name="Secka A."/>
            <person name="Antonio M."/>
            <person name="Oren A."/>
            <person name="Chaudhuri R.R."/>
            <person name="La Ragione R."/>
            <person name="Hildebrand F."/>
            <person name="Pallen M.J."/>
        </authorList>
    </citation>
    <scope>NUCLEOTIDE SEQUENCE</scope>
    <source>
        <strain evidence="10">CHK187-14744</strain>
    </source>
</reference>
<protein>
    <submittedName>
        <fullName evidence="10">Diacylglycerol kinase family lipid kinase</fullName>
    </submittedName>
</protein>
<sequence length="309" mass="34747">MYYFIVNPNARSGRGRKVWRRVKTRLHERGIVFQVHFTEHVGHAMEIAKMLADEGSFKTVVAMGGDGTVNEVIEGLTGHPEVIFGYIPIGSGNDFARGLGISFNWKTALDRILGEHRTAWVWPMRLTYKNTEGKVCVRRAAGSSGIGFDAAVCHGVNHSRVKPWLNQLGLGKLAYTAIAVSRMFTMPERTVRMRIDGKERRIYKKVLFVCALKGAYEGGGFKFCPDGDLREEALSVCVVSRIPRIKCLMILPLAFWGKHVQFKGVDVFKCRKLEMAISGQWPVHMDGEVPETTDRVRIETESMPVQMIC</sequence>
<dbReference type="SMART" id="SM00046">
    <property type="entry name" value="DAGKc"/>
    <property type="match status" value="1"/>
</dbReference>
<keyword evidence="3" id="KW-0808">Transferase</keyword>
<evidence type="ECO:0000256" key="8">
    <source>
        <dbReference type="ARBA" id="ARBA00023264"/>
    </source>
</evidence>
<dbReference type="GO" id="GO:0008654">
    <property type="term" value="P:phospholipid biosynthetic process"/>
    <property type="evidence" value="ECO:0007669"/>
    <property type="project" value="UniProtKB-KW"/>
</dbReference>
<keyword evidence="7" id="KW-0444">Lipid biosynthesis</keyword>
<dbReference type="InterPro" id="IPR045540">
    <property type="entry name" value="YegS/DAGK_C"/>
</dbReference>
<keyword evidence="5 10" id="KW-0418">Kinase</keyword>
<organism evidence="10 11">
    <name type="scientific">Candidatus Onthocola gallistercoris</name>
    <dbReference type="NCBI Taxonomy" id="2840876"/>
    <lineage>
        <taxon>Bacteria</taxon>
        <taxon>Bacillati</taxon>
        <taxon>Bacillota</taxon>
        <taxon>Bacilli</taxon>
        <taxon>Candidatus Onthocola</taxon>
    </lineage>
</organism>
<reference evidence="10" key="1">
    <citation type="submission" date="2020-10" db="EMBL/GenBank/DDBJ databases">
        <authorList>
            <person name="Gilroy R."/>
        </authorList>
    </citation>
    <scope>NUCLEOTIDE SEQUENCE</scope>
    <source>
        <strain evidence="10">CHK187-14744</strain>
    </source>
</reference>
<dbReference type="InterPro" id="IPR016064">
    <property type="entry name" value="NAD/diacylglycerol_kinase_sf"/>
</dbReference>
<dbReference type="InterPro" id="IPR017438">
    <property type="entry name" value="ATP-NAD_kinase_N"/>
</dbReference>
<dbReference type="PROSITE" id="PS50146">
    <property type="entry name" value="DAGK"/>
    <property type="match status" value="1"/>
</dbReference>
<dbReference type="PANTHER" id="PTHR12358">
    <property type="entry name" value="SPHINGOSINE KINASE"/>
    <property type="match status" value="1"/>
</dbReference>
<keyword evidence="4" id="KW-0547">Nucleotide-binding</keyword>
<dbReference type="Pfam" id="PF19279">
    <property type="entry name" value="YegS_C"/>
    <property type="match status" value="1"/>
</dbReference>
<dbReference type="GO" id="GO:0005524">
    <property type="term" value="F:ATP binding"/>
    <property type="evidence" value="ECO:0007669"/>
    <property type="project" value="UniProtKB-KW"/>
</dbReference>
<evidence type="ECO:0000256" key="5">
    <source>
        <dbReference type="ARBA" id="ARBA00022777"/>
    </source>
</evidence>
<comment type="similarity">
    <text evidence="2">Belongs to the diacylglycerol/lipid kinase family.</text>
</comment>
<evidence type="ECO:0000256" key="3">
    <source>
        <dbReference type="ARBA" id="ARBA00022679"/>
    </source>
</evidence>
<dbReference type="InterPro" id="IPR001206">
    <property type="entry name" value="Diacylglycerol_kinase_cat_dom"/>
</dbReference>
<dbReference type="InterPro" id="IPR005218">
    <property type="entry name" value="Diacylglycerol/lipid_kinase"/>
</dbReference>
<gene>
    <name evidence="10" type="ORF">IAB63_00705</name>
</gene>
<dbReference type="Proteomes" id="UP000824164">
    <property type="component" value="Unassembled WGS sequence"/>
</dbReference>
<keyword evidence="6" id="KW-0067">ATP-binding</keyword>
<name>A0A9D1HEB3_9FIRM</name>
<evidence type="ECO:0000259" key="9">
    <source>
        <dbReference type="PROSITE" id="PS50146"/>
    </source>
</evidence>
<keyword evidence="8" id="KW-1208">Phospholipid metabolism</keyword>
<evidence type="ECO:0000256" key="2">
    <source>
        <dbReference type="ARBA" id="ARBA00005983"/>
    </source>
</evidence>
<dbReference type="InterPro" id="IPR050187">
    <property type="entry name" value="Lipid_Phosphate_FormReg"/>
</dbReference>
<dbReference type="EMBL" id="DVLT01000004">
    <property type="protein sequence ID" value="HIU01756.1"/>
    <property type="molecule type" value="Genomic_DNA"/>
</dbReference>